<keyword evidence="3" id="KW-1185">Reference proteome</keyword>
<dbReference type="Proteomes" id="UP000606193">
    <property type="component" value="Unassembled WGS sequence"/>
</dbReference>
<evidence type="ECO:0000259" key="1">
    <source>
        <dbReference type="Pfam" id="PF00882"/>
    </source>
</evidence>
<proteinExistence type="predicted"/>
<dbReference type="EMBL" id="JACRSX010000002">
    <property type="protein sequence ID" value="MBC8561498.1"/>
    <property type="molecule type" value="Genomic_DNA"/>
</dbReference>
<organism evidence="2 3">
    <name type="scientific">Jutongia huaianensis</name>
    <dbReference type="NCBI Taxonomy" id="2763668"/>
    <lineage>
        <taxon>Bacteria</taxon>
        <taxon>Bacillati</taxon>
        <taxon>Bacillota</taxon>
        <taxon>Clostridia</taxon>
        <taxon>Lachnospirales</taxon>
        <taxon>Lachnospiraceae</taxon>
        <taxon>Jutongia</taxon>
    </lineage>
</organism>
<sequence>MPAFATHEIFGEEALEETGGRLSELVHKHKEVFRLGCQGPDLFFFNPFMKHVHHKVNLGSRLHTSEVNRFFEVYMEELLALSSKQGLEIGISYFLGFISHYTLDTQMHPYIFAKSGYRPEEPDAARKAFPAHQRLEAVIDRKMLMAKKGIMPSSYYPEKRVKLSEAELCVVARLMSRTLQRIYHIMIFDENIKASYRCMRGVIRQVYDHTGRKRQQIRKFESQVLGRPVIANMAVADQMPDPRDAMNDRGRQWTSPWNPEETYHSSVWEMYDVALERYQEYYGQVESLLCGLLQRMKFVEQHKSRAGNAKQFLEERISKVVTGLENRNYHTGKNK</sequence>
<name>A0ABR7MYP0_9FIRM</name>
<evidence type="ECO:0000313" key="3">
    <source>
        <dbReference type="Proteomes" id="UP000606193"/>
    </source>
</evidence>
<dbReference type="RefSeq" id="WP_249297167.1">
    <property type="nucleotide sequence ID" value="NZ_JACRSX010000002.1"/>
</dbReference>
<dbReference type="Pfam" id="PF00882">
    <property type="entry name" value="Zn_dep_PLPC"/>
    <property type="match status" value="1"/>
</dbReference>
<feature type="domain" description="Phospholipase C/D" evidence="1">
    <location>
        <begin position="6"/>
        <end position="161"/>
    </location>
</feature>
<gene>
    <name evidence="2" type="ORF">H8704_02425</name>
</gene>
<evidence type="ECO:0000313" key="2">
    <source>
        <dbReference type="EMBL" id="MBC8561498.1"/>
    </source>
</evidence>
<reference evidence="2 3" key="1">
    <citation type="submission" date="2020-08" db="EMBL/GenBank/DDBJ databases">
        <title>Genome public.</title>
        <authorList>
            <person name="Liu C."/>
            <person name="Sun Q."/>
        </authorList>
    </citation>
    <scope>NUCLEOTIDE SEQUENCE [LARGE SCALE GENOMIC DNA]</scope>
    <source>
        <strain evidence="2 3">NSJ-37</strain>
    </source>
</reference>
<comment type="caution">
    <text evidence="2">The sequence shown here is derived from an EMBL/GenBank/DDBJ whole genome shotgun (WGS) entry which is preliminary data.</text>
</comment>
<dbReference type="InterPro" id="IPR029002">
    <property type="entry name" value="PLPC/GPLD1"/>
</dbReference>
<protein>
    <submittedName>
        <fullName evidence="2">Zinc dependent phospholipase C family protein</fullName>
    </submittedName>
</protein>
<accession>A0ABR7MYP0</accession>